<organism evidence="2 3">
    <name type="scientific">Araneus ventricosus</name>
    <name type="common">Orbweaver spider</name>
    <name type="synonym">Epeira ventricosa</name>
    <dbReference type="NCBI Taxonomy" id="182803"/>
    <lineage>
        <taxon>Eukaryota</taxon>
        <taxon>Metazoa</taxon>
        <taxon>Ecdysozoa</taxon>
        <taxon>Arthropoda</taxon>
        <taxon>Chelicerata</taxon>
        <taxon>Arachnida</taxon>
        <taxon>Araneae</taxon>
        <taxon>Araneomorphae</taxon>
        <taxon>Entelegynae</taxon>
        <taxon>Araneoidea</taxon>
        <taxon>Araneidae</taxon>
        <taxon>Araneus</taxon>
    </lineage>
</organism>
<name>A0A4Y2B3Y1_ARAVE</name>
<sequence>MPEQFNVILISRFEATRGLFWDGPRNFEPQSDDENDTWASNPLSKLLHPILHMLVGRLSPRWPSTGLAPFLGRPGQCGEIIEHIRGKEKDDEGEDENDTQTKKITWKEAEEGIQTFAA</sequence>
<keyword evidence="3" id="KW-1185">Reference proteome</keyword>
<reference evidence="2 3" key="1">
    <citation type="journal article" date="2019" name="Sci. Rep.">
        <title>Orb-weaving spider Araneus ventricosus genome elucidates the spidroin gene catalogue.</title>
        <authorList>
            <person name="Kono N."/>
            <person name="Nakamura H."/>
            <person name="Ohtoshi R."/>
            <person name="Moran D.A.P."/>
            <person name="Shinohara A."/>
            <person name="Yoshida Y."/>
            <person name="Fujiwara M."/>
            <person name="Mori M."/>
            <person name="Tomita M."/>
            <person name="Arakawa K."/>
        </authorList>
    </citation>
    <scope>NUCLEOTIDE SEQUENCE [LARGE SCALE GENOMIC DNA]</scope>
</reference>
<evidence type="ECO:0000313" key="3">
    <source>
        <dbReference type="Proteomes" id="UP000499080"/>
    </source>
</evidence>
<feature type="region of interest" description="Disordered" evidence="1">
    <location>
        <begin position="85"/>
        <end position="118"/>
    </location>
</feature>
<evidence type="ECO:0000313" key="2">
    <source>
        <dbReference type="EMBL" id="GBL86006.1"/>
    </source>
</evidence>
<gene>
    <name evidence="2" type="ORF">AVEN_89066_1</name>
</gene>
<proteinExistence type="predicted"/>
<comment type="caution">
    <text evidence="2">The sequence shown here is derived from an EMBL/GenBank/DDBJ whole genome shotgun (WGS) entry which is preliminary data.</text>
</comment>
<protein>
    <submittedName>
        <fullName evidence="2">Uncharacterized protein</fullName>
    </submittedName>
</protein>
<dbReference type="EMBL" id="BGPR01000046">
    <property type="protein sequence ID" value="GBL86006.1"/>
    <property type="molecule type" value="Genomic_DNA"/>
</dbReference>
<evidence type="ECO:0000256" key="1">
    <source>
        <dbReference type="SAM" id="MobiDB-lite"/>
    </source>
</evidence>
<dbReference type="Proteomes" id="UP000499080">
    <property type="component" value="Unassembled WGS sequence"/>
</dbReference>
<accession>A0A4Y2B3Y1</accession>
<feature type="compositionally biased region" description="Basic and acidic residues" evidence="1">
    <location>
        <begin position="99"/>
        <end position="110"/>
    </location>
</feature>
<dbReference type="AlphaFoldDB" id="A0A4Y2B3Y1"/>